<dbReference type="PANTHER" id="PTHR10371">
    <property type="entry name" value="NADH DEHYDROGENASE UBIQUINONE FLAVOPROTEIN 2, MITOCHONDRIAL"/>
    <property type="match status" value="1"/>
</dbReference>
<evidence type="ECO:0000256" key="2">
    <source>
        <dbReference type="ARBA" id="ARBA00022714"/>
    </source>
</evidence>
<dbReference type="InterPro" id="IPR041921">
    <property type="entry name" value="NuoE_N"/>
</dbReference>
<dbReference type="PANTHER" id="PTHR10371:SF3">
    <property type="entry name" value="NADH DEHYDROGENASE [UBIQUINONE] FLAVOPROTEIN 2, MITOCHONDRIAL"/>
    <property type="match status" value="1"/>
</dbReference>
<gene>
    <name evidence="8" type="ORF">HFQ13_06020</name>
</gene>
<comment type="cofactor">
    <cofactor evidence="6">
        <name>[2Fe-2S] cluster</name>
        <dbReference type="ChEBI" id="CHEBI:190135"/>
    </cofactor>
</comment>
<evidence type="ECO:0000256" key="6">
    <source>
        <dbReference type="ARBA" id="ARBA00034078"/>
    </source>
</evidence>
<feature type="binding site" evidence="7">
    <location>
        <position position="129"/>
    </location>
    <ligand>
        <name>[2Fe-2S] cluster</name>
        <dbReference type="ChEBI" id="CHEBI:190135"/>
    </ligand>
</feature>
<keyword evidence="5 7" id="KW-0411">Iron-sulfur</keyword>
<dbReference type="Pfam" id="PF01257">
    <property type="entry name" value="2Fe-2S_thioredx"/>
    <property type="match status" value="1"/>
</dbReference>
<dbReference type="GO" id="GO:0046872">
    <property type="term" value="F:metal ion binding"/>
    <property type="evidence" value="ECO:0007669"/>
    <property type="project" value="UniProtKB-KW"/>
</dbReference>
<name>A0AAE3CJS6_9PROT</name>
<evidence type="ECO:0000256" key="7">
    <source>
        <dbReference type="PIRSR" id="PIRSR000216-1"/>
    </source>
</evidence>
<dbReference type="GO" id="GO:0051537">
    <property type="term" value="F:2 iron, 2 sulfur cluster binding"/>
    <property type="evidence" value="ECO:0007669"/>
    <property type="project" value="UniProtKB-KW"/>
</dbReference>
<keyword evidence="3 7" id="KW-0479">Metal-binding</keyword>
<comment type="similarity">
    <text evidence="1">Belongs to the complex I 24 kDa subunit family.</text>
</comment>
<organism evidence="8 9">
    <name type="scientific">Igneacidithiobacillus copahuensis</name>
    <dbReference type="NCBI Taxonomy" id="2724909"/>
    <lineage>
        <taxon>Bacteria</taxon>
        <taxon>Pseudomonadati</taxon>
        <taxon>Pseudomonadota</taxon>
        <taxon>Acidithiobacillia</taxon>
        <taxon>Acidithiobacillales</taxon>
        <taxon>Acidithiobacillaceae</taxon>
        <taxon>Igneacidithiobacillus</taxon>
    </lineage>
</organism>
<feature type="binding site" evidence="7">
    <location>
        <position position="133"/>
    </location>
    <ligand>
        <name>[2Fe-2S] cluster</name>
        <dbReference type="ChEBI" id="CHEBI:190135"/>
    </ligand>
</feature>
<evidence type="ECO:0000313" key="8">
    <source>
        <dbReference type="EMBL" id="MBU2787760.1"/>
    </source>
</evidence>
<dbReference type="RefSeq" id="WP_215873068.1">
    <property type="nucleotide sequence ID" value="NZ_JAAXYO010000066.1"/>
</dbReference>
<dbReference type="Gene3D" id="3.40.30.10">
    <property type="entry name" value="Glutaredoxin"/>
    <property type="match status" value="1"/>
</dbReference>
<evidence type="ECO:0000256" key="5">
    <source>
        <dbReference type="ARBA" id="ARBA00023014"/>
    </source>
</evidence>
<feature type="binding site" evidence="7">
    <location>
        <position position="95"/>
    </location>
    <ligand>
        <name>[2Fe-2S] cluster</name>
        <dbReference type="ChEBI" id="CHEBI:190135"/>
    </ligand>
</feature>
<comment type="cofactor">
    <cofactor evidence="7">
        <name>[2Fe-2S] cluster</name>
        <dbReference type="ChEBI" id="CHEBI:190135"/>
    </cofactor>
    <text evidence="7">Binds 1 [2Fe-2S] cluster.</text>
</comment>
<dbReference type="AlphaFoldDB" id="A0AAE3CJS6"/>
<comment type="caution">
    <text evidence="8">The sequence shown here is derived from an EMBL/GenBank/DDBJ whole genome shotgun (WGS) entry which is preliminary data.</text>
</comment>
<protein>
    <submittedName>
        <fullName evidence="8">NADH-quinone oxidoreductase subunit E</fullName>
    </submittedName>
</protein>
<evidence type="ECO:0000256" key="1">
    <source>
        <dbReference type="ARBA" id="ARBA00010643"/>
    </source>
</evidence>
<keyword evidence="9" id="KW-1185">Reference proteome</keyword>
<dbReference type="Gene3D" id="1.10.10.1590">
    <property type="entry name" value="NADH-quinone oxidoreductase subunit E"/>
    <property type="match status" value="1"/>
</dbReference>
<dbReference type="SUPFAM" id="SSF52833">
    <property type="entry name" value="Thioredoxin-like"/>
    <property type="match status" value="1"/>
</dbReference>
<dbReference type="Proteomes" id="UP001197378">
    <property type="component" value="Unassembled WGS sequence"/>
</dbReference>
<evidence type="ECO:0000256" key="4">
    <source>
        <dbReference type="ARBA" id="ARBA00023004"/>
    </source>
</evidence>
<evidence type="ECO:0000313" key="9">
    <source>
        <dbReference type="Proteomes" id="UP001197378"/>
    </source>
</evidence>
<sequence>MSSPTSTAESVPTTLLSRLQQVVEHAGSHPEAAVCDLLRILQAEHGWIDDERLQLVARLCGISPVRVEELCTFYPLVLREDPGRHVLRICDSIACHLAGAPGLLRMAVAQSGVPLGQSNGHYSVLPHVCLGLCERAPAAFVDGKNTVAPLSAEALRQLLQGWERES</sequence>
<evidence type="ECO:0000256" key="3">
    <source>
        <dbReference type="ARBA" id="ARBA00022723"/>
    </source>
</evidence>
<dbReference type="PIRSF" id="PIRSF000216">
    <property type="entry name" value="NADH_DH_24kDa"/>
    <property type="match status" value="1"/>
</dbReference>
<dbReference type="CDD" id="cd03064">
    <property type="entry name" value="TRX_Fd_NuoE"/>
    <property type="match status" value="1"/>
</dbReference>
<dbReference type="InterPro" id="IPR002023">
    <property type="entry name" value="NuoE-like"/>
</dbReference>
<keyword evidence="4 7" id="KW-0408">Iron</keyword>
<dbReference type="EMBL" id="JAAXYO010000066">
    <property type="protein sequence ID" value="MBU2787760.1"/>
    <property type="molecule type" value="Genomic_DNA"/>
</dbReference>
<keyword evidence="2 7" id="KW-0001">2Fe-2S</keyword>
<reference evidence="8" key="1">
    <citation type="journal article" date="2021" name="ISME J.">
        <title>Genomic evolution of the class Acidithiobacillia: deep-branching Proteobacteria living in extreme acidic conditions.</title>
        <authorList>
            <person name="Moya-Beltran A."/>
            <person name="Beard S."/>
            <person name="Rojas-Villalobos C."/>
            <person name="Issotta F."/>
            <person name="Gallardo Y."/>
            <person name="Ulloa R."/>
            <person name="Giaveno A."/>
            <person name="Degli Esposti M."/>
            <person name="Johnson D.B."/>
            <person name="Quatrini R."/>
        </authorList>
    </citation>
    <scope>NUCLEOTIDE SEQUENCE</scope>
    <source>
        <strain evidence="8">VAN18-1</strain>
    </source>
</reference>
<dbReference type="GO" id="GO:0003954">
    <property type="term" value="F:NADH dehydrogenase activity"/>
    <property type="evidence" value="ECO:0007669"/>
    <property type="project" value="TreeGrafter"/>
</dbReference>
<dbReference type="InterPro" id="IPR042128">
    <property type="entry name" value="NuoE_dom"/>
</dbReference>
<dbReference type="InterPro" id="IPR036249">
    <property type="entry name" value="Thioredoxin-like_sf"/>
</dbReference>
<accession>A0AAE3CJS6</accession>
<proteinExistence type="inferred from homology"/>
<feature type="binding site" evidence="7">
    <location>
        <position position="90"/>
    </location>
    <ligand>
        <name>[2Fe-2S] cluster</name>
        <dbReference type="ChEBI" id="CHEBI:190135"/>
    </ligand>
</feature>